<evidence type="ECO:0000313" key="2">
    <source>
        <dbReference type="Proteomes" id="UP000221777"/>
    </source>
</evidence>
<evidence type="ECO:0000313" key="1">
    <source>
        <dbReference type="EMBL" id="ARM70433.1"/>
    </source>
</evidence>
<dbReference type="Proteomes" id="UP000221777">
    <property type="component" value="Segment"/>
</dbReference>
<accession>A0A1W6JT28</accession>
<protein>
    <submittedName>
        <fullName evidence="1">Uncharacterized protein</fullName>
    </submittedName>
</protein>
<gene>
    <name evidence="1" type="ORF">vBEcoMECOO78_28</name>
</gene>
<proteinExistence type="predicted"/>
<reference evidence="2" key="1">
    <citation type="submission" date="2017-03" db="EMBL/GenBank/DDBJ databases">
        <authorList>
            <person name="Guo Z."/>
            <person name="Lei L."/>
            <person name="Yang J."/>
        </authorList>
    </citation>
    <scope>NUCLEOTIDE SEQUENCE [LARGE SCALE GENOMIC DNA]</scope>
</reference>
<organism evidence="1 2">
    <name type="scientific">Escherichia phage vB_EcoM_ECOO78</name>
    <dbReference type="NCBI Taxonomy" id="1970797"/>
    <lineage>
        <taxon>Viruses</taxon>
        <taxon>Duplodnaviria</taxon>
        <taxon>Heunggongvirae</taxon>
        <taxon>Uroviricota</taxon>
        <taxon>Caudoviricetes</taxon>
        <taxon>Iiscvirinae</taxon>
        <taxon>Jilinvirus</taxon>
        <taxon>Jilinvirus ECOO78</taxon>
    </lineage>
</organism>
<dbReference type="EMBL" id="KY705409">
    <property type="protein sequence ID" value="ARM70433.1"/>
    <property type="molecule type" value="Genomic_DNA"/>
</dbReference>
<name>A0A1W6JT28_9CAUD</name>
<keyword evidence="2" id="KW-1185">Reference proteome</keyword>
<sequence length="114" mass="12953">MKAFKQENNMPYVPEIGDCIVYKTASRGDVVGYCCGYQVWQSLDDEPGDNGCRLHVRIAEGKGEGCPEVNMRGINAVRPATDAERFHHELNCVPGYDSTFVDHLIHMRYLQFRN</sequence>